<protein>
    <submittedName>
        <fullName evidence="1">Uncharacterized protein</fullName>
    </submittedName>
</protein>
<organism evidence="1">
    <name type="scientific">Rhizophora mucronata</name>
    <name type="common">Asiatic mangrove</name>
    <dbReference type="NCBI Taxonomy" id="61149"/>
    <lineage>
        <taxon>Eukaryota</taxon>
        <taxon>Viridiplantae</taxon>
        <taxon>Streptophyta</taxon>
        <taxon>Embryophyta</taxon>
        <taxon>Tracheophyta</taxon>
        <taxon>Spermatophyta</taxon>
        <taxon>Magnoliopsida</taxon>
        <taxon>eudicotyledons</taxon>
        <taxon>Gunneridae</taxon>
        <taxon>Pentapetalae</taxon>
        <taxon>rosids</taxon>
        <taxon>fabids</taxon>
        <taxon>Malpighiales</taxon>
        <taxon>Rhizophoraceae</taxon>
        <taxon>Rhizophora</taxon>
    </lineage>
</organism>
<reference evidence="1" key="1">
    <citation type="submission" date="2018-02" db="EMBL/GenBank/DDBJ databases">
        <title>Rhizophora mucronata_Transcriptome.</title>
        <authorList>
            <person name="Meera S.P."/>
            <person name="Sreeshan A."/>
            <person name="Augustine A."/>
        </authorList>
    </citation>
    <scope>NUCLEOTIDE SEQUENCE</scope>
    <source>
        <tissue evidence="1">Leaf</tissue>
    </source>
</reference>
<dbReference type="EMBL" id="GGEC01075586">
    <property type="protein sequence ID" value="MBX56070.1"/>
    <property type="molecule type" value="Transcribed_RNA"/>
</dbReference>
<evidence type="ECO:0000313" key="1">
    <source>
        <dbReference type="EMBL" id="MBX56070.1"/>
    </source>
</evidence>
<name>A0A2P2PMR6_RHIMU</name>
<sequence>MNWNNNVVCHCALLDPFNYCTISRVKG</sequence>
<dbReference type="AlphaFoldDB" id="A0A2P2PMR6"/>
<proteinExistence type="predicted"/>
<accession>A0A2P2PMR6</accession>